<dbReference type="Pfam" id="PF25334">
    <property type="entry name" value="C2_GRDP"/>
    <property type="match status" value="1"/>
</dbReference>
<accession>A0AAD7LX02</accession>
<feature type="domain" description="GRPD C-terminal" evidence="2">
    <location>
        <begin position="132"/>
        <end position="265"/>
    </location>
</feature>
<dbReference type="PANTHER" id="PTHR34365:SF15">
    <property type="entry name" value="GLYCINE-RICH DOMAIN-CONTAINING PROTEIN 1"/>
    <property type="match status" value="1"/>
</dbReference>
<sequence>MLEIVDVKDLPSGHKGSLTVSVSKRLTDLFFNTRKELTIFSQTGEKQVSVFQCKGTGEFILELISYPCSNLPVAVPPKVLATTSVCLDGLLHKTSKLSTENCANDSHASFLRKFLLIPPTGRFQQVKGWTSVVDDTGNEVISIGMRESVIADLRSSRILKKEVIDITASGEALVIAEFNGSGWSLMNSDRLFQLQKKIGEDGQTFELIGASKVIIFPGQKLEFETEDCGKQKDEQNFMTAVEFSATDPYGKAVALLDLESAIIKIKEEWLLLPAILSAFILSDLSEKKGYGCLGVDSVDGSDNVEQEGGEKGTELAKKDCMCNSGEAVKNTIGREFMVDYNEQTMKTSGRGGFGGCGQCGGGCGGGSCGGSCKGGGCGGSCRGDVGVAAGDELCCL</sequence>
<gene>
    <name evidence="3" type="ORF">O6P43_015424</name>
</gene>
<evidence type="ECO:0000313" key="4">
    <source>
        <dbReference type="Proteomes" id="UP001163823"/>
    </source>
</evidence>
<dbReference type="AlphaFoldDB" id="A0AAD7LX02"/>
<dbReference type="InterPro" id="IPR057518">
    <property type="entry name" value="GRDP_C"/>
</dbReference>
<dbReference type="KEGG" id="qsa:O6P43_015424"/>
<dbReference type="InterPro" id="IPR009836">
    <property type="entry name" value="GRDP-like"/>
</dbReference>
<evidence type="ECO:0000313" key="3">
    <source>
        <dbReference type="EMBL" id="KAJ7965859.1"/>
    </source>
</evidence>
<dbReference type="EMBL" id="JARAOO010000006">
    <property type="protein sequence ID" value="KAJ7965859.1"/>
    <property type="molecule type" value="Genomic_DNA"/>
</dbReference>
<name>A0AAD7LX02_QUISA</name>
<evidence type="ECO:0000259" key="1">
    <source>
        <dbReference type="Pfam" id="PF25334"/>
    </source>
</evidence>
<organism evidence="3 4">
    <name type="scientific">Quillaja saponaria</name>
    <name type="common">Soap bark tree</name>
    <dbReference type="NCBI Taxonomy" id="32244"/>
    <lineage>
        <taxon>Eukaryota</taxon>
        <taxon>Viridiplantae</taxon>
        <taxon>Streptophyta</taxon>
        <taxon>Embryophyta</taxon>
        <taxon>Tracheophyta</taxon>
        <taxon>Spermatophyta</taxon>
        <taxon>Magnoliopsida</taxon>
        <taxon>eudicotyledons</taxon>
        <taxon>Gunneridae</taxon>
        <taxon>Pentapetalae</taxon>
        <taxon>rosids</taxon>
        <taxon>fabids</taxon>
        <taxon>Fabales</taxon>
        <taxon>Quillajaceae</taxon>
        <taxon>Quillaja</taxon>
    </lineage>
</organism>
<keyword evidence="4" id="KW-1185">Reference proteome</keyword>
<reference evidence="3" key="1">
    <citation type="journal article" date="2023" name="Science">
        <title>Elucidation of the pathway for biosynthesis of saponin adjuvants from the soapbark tree.</title>
        <authorList>
            <person name="Reed J."/>
            <person name="Orme A."/>
            <person name="El-Demerdash A."/>
            <person name="Owen C."/>
            <person name="Martin L.B.B."/>
            <person name="Misra R.C."/>
            <person name="Kikuchi S."/>
            <person name="Rejzek M."/>
            <person name="Martin A.C."/>
            <person name="Harkess A."/>
            <person name="Leebens-Mack J."/>
            <person name="Louveau T."/>
            <person name="Stephenson M.J."/>
            <person name="Osbourn A."/>
        </authorList>
    </citation>
    <scope>NUCLEOTIDE SEQUENCE</scope>
    <source>
        <strain evidence="3">S10</strain>
    </source>
</reference>
<dbReference type="InterPro" id="IPR057458">
    <property type="entry name" value="GRDP_C2"/>
</dbReference>
<dbReference type="Proteomes" id="UP001163823">
    <property type="component" value="Chromosome 6"/>
</dbReference>
<protein>
    <submittedName>
        <fullName evidence="3">Glycine-rich domain-containing protein</fullName>
    </submittedName>
</protein>
<dbReference type="PANTHER" id="PTHR34365">
    <property type="entry name" value="ENOLASE (DUF1399)"/>
    <property type="match status" value="1"/>
</dbReference>
<evidence type="ECO:0000259" key="2">
    <source>
        <dbReference type="Pfam" id="PF25335"/>
    </source>
</evidence>
<proteinExistence type="predicted"/>
<dbReference type="Pfam" id="PF25335">
    <property type="entry name" value="GRDP_C"/>
    <property type="match status" value="1"/>
</dbReference>
<feature type="domain" description="GRDP C2" evidence="1">
    <location>
        <begin position="1"/>
        <end position="101"/>
    </location>
</feature>
<comment type="caution">
    <text evidence="3">The sequence shown here is derived from an EMBL/GenBank/DDBJ whole genome shotgun (WGS) entry which is preliminary data.</text>
</comment>